<dbReference type="InterPro" id="IPR032795">
    <property type="entry name" value="DUF3741-assoc"/>
</dbReference>
<dbReference type="Proteomes" id="UP000228380">
    <property type="component" value="Chromosome 3"/>
</dbReference>
<feature type="domain" description="DUF3741" evidence="2">
    <location>
        <begin position="56"/>
        <end position="76"/>
    </location>
</feature>
<evidence type="ECO:0000259" key="2">
    <source>
        <dbReference type="Pfam" id="PF14383"/>
    </source>
</evidence>
<dbReference type="PANTHER" id="PTHR35499">
    <property type="entry name" value="OS05G0128300 PROTEIN"/>
    <property type="match status" value="1"/>
</dbReference>
<feature type="compositionally biased region" description="Basic and acidic residues" evidence="1">
    <location>
        <begin position="217"/>
        <end position="233"/>
    </location>
</feature>
<dbReference type="RefSeq" id="XP_008793135.2">
    <property type="nucleotide sequence ID" value="XM_008794913.4"/>
</dbReference>
<name>A0A8B7C720_PHODC</name>
<dbReference type="KEGG" id="pda:103709513"/>
<feature type="compositionally biased region" description="Basic residues" evidence="1">
    <location>
        <begin position="173"/>
        <end position="192"/>
    </location>
</feature>
<keyword evidence="3" id="KW-1185">Reference proteome</keyword>
<reference evidence="4" key="2">
    <citation type="submission" date="2025-08" db="UniProtKB">
        <authorList>
            <consortium name="RefSeq"/>
        </authorList>
    </citation>
    <scope>IDENTIFICATION</scope>
    <source>
        <tissue evidence="4">Young leaves</tissue>
    </source>
</reference>
<dbReference type="PANTHER" id="PTHR35499:SF1">
    <property type="entry name" value="DUF3741 DOMAIN-CONTAINING PROTEIN"/>
    <property type="match status" value="1"/>
</dbReference>
<evidence type="ECO:0000313" key="4">
    <source>
        <dbReference type="RefSeq" id="XP_008793135.2"/>
    </source>
</evidence>
<organism evidence="3 4">
    <name type="scientific">Phoenix dactylifera</name>
    <name type="common">Date palm</name>
    <dbReference type="NCBI Taxonomy" id="42345"/>
    <lineage>
        <taxon>Eukaryota</taxon>
        <taxon>Viridiplantae</taxon>
        <taxon>Streptophyta</taxon>
        <taxon>Embryophyta</taxon>
        <taxon>Tracheophyta</taxon>
        <taxon>Spermatophyta</taxon>
        <taxon>Magnoliopsida</taxon>
        <taxon>Liliopsida</taxon>
        <taxon>Arecaceae</taxon>
        <taxon>Coryphoideae</taxon>
        <taxon>Phoeniceae</taxon>
        <taxon>Phoenix</taxon>
    </lineage>
</organism>
<feature type="compositionally biased region" description="Basic and acidic residues" evidence="1">
    <location>
        <begin position="158"/>
        <end position="172"/>
    </location>
</feature>
<feature type="region of interest" description="Disordered" evidence="1">
    <location>
        <begin position="278"/>
        <end position="299"/>
    </location>
</feature>
<reference evidence="3" key="1">
    <citation type="journal article" date="2019" name="Nat. Commun.">
        <title>Genome-wide association mapping of date palm fruit traits.</title>
        <authorList>
            <person name="Hazzouri K.M."/>
            <person name="Gros-Balthazard M."/>
            <person name="Flowers J.M."/>
            <person name="Copetti D."/>
            <person name="Lemansour A."/>
            <person name="Lebrun M."/>
            <person name="Masmoudi K."/>
            <person name="Ferrand S."/>
            <person name="Dhar M.I."/>
            <person name="Fresquez Z.A."/>
            <person name="Rosas U."/>
            <person name="Zhang J."/>
            <person name="Talag J."/>
            <person name="Lee S."/>
            <person name="Kudrna D."/>
            <person name="Powell R.F."/>
            <person name="Leitch I.J."/>
            <person name="Krueger R.R."/>
            <person name="Wing R.A."/>
            <person name="Amiri K.M.A."/>
            <person name="Purugganan M.D."/>
        </authorList>
    </citation>
    <scope>NUCLEOTIDE SEQUENCE [LARGE SCALE GENOMIC DNA]</scope>
    <source>
        <strain evidence="3">cv. Khalas</strain>
    </source>
</reference>
<evidence type="ECO:0000256" key="1">
    <source>
        <dbReference type="SAM" id="MobiDB-lite"/>
    </source>
</evidence>
<proteinExistence type="predicted"/>
<protein>
    <submittedName>
        <fullName evidence="4">Uncharacterized protein LOC103709513</fullName>
    </submittedName>
</protein>
<gene>
    <name evidence="4" type="primary">LOC103709513</name>
</gene>
<dbReference type="OrthoDB" id="1924799at2759"/>
<sequence>MKLSSPSFDSRSNAAAEGCLSGILHRFLCGSLRSYGDGEEADEVDAALGQEWRKAEKKATRTPGIVARLMGLESMPVCPCAASESIGRSRSTNSLETWPGFLSERSRCPPVRTSLSFREVPTYLRQENEDFLLLSFAPDDEGETMGSSGMRHGTRFREMKERKREITCVEEKKKKKKRDEHQHRRKKNVPRRRHDEVEDSAVHSPKKNARRKGCRGTKAEDLIKPTKHAEMPKMLRSSSIAKKKLENAREKVESECSSQNSSPVSVLDLACADDDCRINNNSPSSEEEKQTAEQSSRRKLSSNFEDVSCCLSPSIGLVRFSKDGGVRSLDKESKRSRKPEAPCPDFSDVWGNMRRLGEEDLKNSPWISKEMWSSEGVGDIAADLGLEIFDLLLCEVVCEFLNCIAL</sequence>
<accession>A0A8B7C720</accession>
<feature type="region of interest" description="Disordered" evidence="1">
    <location>
        <begin position="158"/>
        <end position="239"/>
    </location>
</feature>
<dbReference type="AlphaFoldDB" id="A0A8B7C720"/>
<evidence type="ECO:0000313" key="3">
    <source>
        <dbReference type="Proteomes" id="UP000228380"/>
    </source>
</evidence>
<dbReference type="GeneID" id="103709513"/>
<dbReference type="Pfam" id="PF14383">
    <property type="entry name" value="VARLMGL"/>
    <property type="match status" value="1"/>
</dbReference>
<feature type="compositionally biased region" description="Basic residues" evidence="1">
    <location>
        <begin position="204"/>
        <end position="215"/>
    </location>
</feature>